<name>A0A1B8AK52_FUSPO</name>
<dbReference type="STRING" id="36050.A0A1B8AK52"/>
<dbReference type="PANTHER" id="PTHR24185">
    <property type="entry name" value="CALCIUM-INDEPENDENT PHOSPHOLIPASE A2-GAMMA"/>
    <property type="match status" value="1"/>
</dbReference>
<comment type="caution">
    <text evidence="4">The sequence shown here is derived from an EMBL/GenBank/DDBJ whole genome shotgun (WGS) entry which is preliminary data.</text>
</comment>
<dbReference type="SUPFAM" id="SSF52151">
    <property type="entry name" value="FabD/lysophospholipase-like"/>
    <property type="match status" value="1"/>
</dbReference>
<dbReference type="GO" id="GO:0016020">
    <property type="term" value="C:membrane"/>
    <property type="evidence" value="ECO:0007669"/>
    <property type="project" value="TreeGrafter"/>
</dbReference>
<dbReference type="PROSITE" id="PS51635">
    <property type="entry name" value="PNPLA"/>
    <property type="match status" value="1"/>
</dbReference>
<dbReference type="InterPro" id="IPR002641">
    <property type="entry name" value="PNPLA_dom"/>
</dbReference>
<feature type="active site" description="Nucleophile" evidence="2">
    <location>
        <position position="378"/>
    </location>
</feature>
<keyword evidence="1 2" id="KW-0443">Lipid metabolism</keyword>
<dbReference type="EMBL" id="LYXU01000003">
    <property type="protein sequence ID" value="OBS20664.1"/>
    <property type="molecule type" value="Genomic_DNA"/>
</dbReference>
<feature type="domain" description="PNPLA" evidence="3">
    <location>
        <begin position="338"/>
        <end position="543"/>
    </location>
</feature>
<dbReference type="AlphaFoldDB" id="A0A1B8AK52"/>
<gene>
    <name evidence="4" type="ORF">FPOA_07005</name>
</gene>
<evidence type="ECO:0000256" key="1">
    <source>
        <dbReference type="ARBA" id="ARBA00023098"/>
    </source>
</evidence>
<reference evidence="4 5" key="1">
    <citation type="submission" date="2016-06" db="EMBL/GenBank/DDBJ databases">
        <title>Living apart together: crosstalk between the core and supernumerary genomes in a fungal plant pathogen.</title>
        <authorList>
            <person name="Vanheule A."/>
            <person name="Audenaert K."/>
            <person name="Warris S."/>
            <person name="Van De Geest H."/>
            <person name="Schijlen E."/>
            <person name="Hofte M."/>
            <person name="De Saeger S."/>
            <person name="Haesaert G."/>
            <person name="Waalwijk C."/>
            <person name="Van Der Lee T."/>
        </authorList>
    </citation>
    <scope>NUCLEOTIDE SEQUENCE [LARGE SCALE GENOMIC DNA]</scope>
    <source>
        <strain evidence="4 5">2516</strain>
    </source>
</reference>
<keyword evidence="5" id="KW-1185">Reference proteome</keyword>
<dbReference type="Gene3D" id="3.40.1090.10">
    <property type="entry name" value="Cytosolic phospholipase A2 catalytic domain"/>
    <property type="match status" value="1"/>
</dbReference>
<evidence type="ECO:0000313" key="5">
    <source>
        <dbReference type="Proteomes" id="UP000091967"/>
    </source>
</evidence>
<feature type="short sequence motif" description="GXSXG" evidence="2">
    <location>
        <begin position="376"/>
        <end position="380"/>
    </location>
</feature>
<evidence type="ECO:0000256" key="2">
    <source>
        <dbReference type="PROSITE-ProRule" id="PRU01161"/>
    </source>
</evidence>
<dbReference type="Proteomes" id="UP000091967">
    <property type="component" value="Unassembled WGS sequence"/>
</dbReference>
<organism evidence="4 5">
    <name type="scientific">Fusarium poae</name>
    <dbReference type="NCBI Taxonomy" id="36050"/>
    <lineage>
        <taxon>Eukaryota</taxon>
        <taxon>Fungi</taxon>
        <taxon>Dikarya</taxon>
        <taxon>Ascomycota</taxon>
        <taxon>Pezizomycotina</taxon>
        <taxon>Sordariomycetes</taxon>
        <taxon>Hypocreomycetidae</taxon>
        <taxon>Hypocreales</taxon>
        <taxon>Nectriaceae</taxon>
        <taxon>Fusarium</taxon>
    </lineage>
</organism>
<feature type="short sequence motif" description="GXGXXG" evidence="2">
    <location>
        <begin position="342"/>
        <end position="347"/>
    </location>
</feature>
<keyword evidence="2" id="KW-0378">Hydrolase</keyword>
<proteinExistence type="predicted"/>
<evidence type="ECO:0000313" key="4">
    <source>
        <dbReference type="EMBL" id="OBS20664.1"/>
    </source>
</evidence>
<protein>
    <recommendedName>
        <fullName evidence="3">PNPLA domain-containing protein</fullName>
    </recommendedName>
</protein>
<dbReference type="GO" id="GO:0016042">
    <property type="term" value="P:lipid catabolic process"/>
    <property type="evidence" value="ECO:0007669"/>
    <property type="project" value="UniProtKB-UniRule"/>
</dbReference>
<sequence>MTTLNCSHWLWASGGNNPSILHSGRLQLLTSSFDPQAPCPSLNILISSRQTIDSVKIRKRCPGALCLDLDPGTDDSEPLLLANAALPPRNLKKRLRCCSPKAETSLLSTMSDIELQGLVYSRLLYPFIDTFCFYSYGLSDLAKIARWIATWPSQEHTVWKPSLMVLLGDKHLQQPNAAAGAEQIFTLTMQTLTSRPLSCCFSDYSFIPIPNAGSPATVRAHLHQHVSVVRKRRRDAGLLLSAEHLNTIFERAFESAATMIQQPLDPICSARRDLPVSTDLTEHLINFMGHLPSARDLLSFASPFIASSLLCDHYLPDMHFADLTVRIRPPTAGHSILLCIDGGGIRGIIPPAILGQVQEQLDLPIPIQEFFTLAYGVSAGALIVLAMFANGWSVEQCGVEFEELARFAFKPPSTLSLPGVNWIRTILSDAIYSESDIEAALKRAFGETTLTETSYAKRIGAKIGIPAATINQPSLCLFTNYNGSGRERRGYEVLTNAEAVKTWEVSGRSSSAALLYFPAKYLAGLGTFQDAGVLANNPIIIALAEFAAMNSNAQPDLVLNIGTGTSPDVPLEDQQPRFIKDSWLVRLKRGYMSLMQGKKIWDDATSIDSRAGRNGGRYRLDLTITHPPALDDTASMPMLTSMVYRDVMLLQAVPEIAYHLFATLFYFELDALPRKMGSSFHISGRILCTRKGRDRALPKIVERLRNSTVYINGRSTRPVVDTDRHGNIHRGVECTTGQSLLIELKEAGSTRAFPLSGSPYSVSHLITKGSATAVFGTRTHKKRVREVTCSRPSKRRRRCVACLSF</sequence>
<dbReference type="GO" id="GO:0047499">
    <property type="term" value="F:calcium-independent phospholipase A2 activity"/>
    <property type="evidence" value="ECO:0007669"/>
    <property type="project" value="TreeGrafter"/>
</dbReference>
<dbReference type="InterPro" id="IPR016035">
    <property type="entry name" value="Acyl_Trfase/lysoPLipase"/>
</dbReference>
<dbReference type="PANTHER" id="PTHR24185:SF8">
    <property type="entry name" value="PNPLA DOMAIN-CONTAINING PROTEIN"/>
    <property type="match status" value="1"/>
</dbReference>
<dbReference type="GO" id="GO:0019369">
    <property type="term" value="P:arachidonate metabolic process"/>
    <property type="evidence" value="ECO:0007669"/>
    <property type="project" value="TreeGrafter"/>
</dbReference>
<keyword evidence="2" id="KW-0442">Lipid degradation</keyword>
<comment type="caution">
    <text evidence="2">Lacks conserved residue(s) required for the propagation of feature annotation.</text>
</comment>
<accession>A0A1B8AK52</accession>
<dbReference type="Pfam" id="PF01734">
    <property type="entry name" value="Patatin"/>
    <property type="match status" value="1"/>
</dbReference>
<dbReference type="CDD" id="cd07199">
    <property type="entry name" value="Pat17_PNPLA8_PNPLA9_like"/>
    <property type="match status" value="1"/>
</dbReference>
<dbReference type="GO" id="GO:0046486">
    <property type="term" value="P:glycerolipid metabolic process"/>
    <property type="evidence" value="ECO:0007669"/>
    <property type="project" value="UniProtKB-ARBA"/>
</dbReference>
<feature type="active site" description="Proton acceptor" evidence="2">
    <location>
        <position position="530"/>
    </location>
</feature>
<evidence type="ECO:0000259" key="3">
    <source>
        <dbReference type="PROSITE" id="PS51635"/>
    </source>
</evidence>